<keyword evidence="3" id="KW-1185">Reference proteome</keyword>
<evidence type="ECO:0000313" key="3">
    <source>
        <dbReference type="Proteomes" id="UP001595476"/>
    </source>
</evidence>
<dbReference type="Proteomes" id="UP001595476">
    <property type="component" value="Unassembled WGS sequence"/>
</dbReference>
<organism evidence="2 3">
    <name type="scientific">Litoribrevibacter euphylliae</name>
    <dbReference type="NCBI Taxonomy" id="1834034"/>
    <lineage>
        <taxon>Bacteria</taxon>
        <taxon>Pseudomonadati</taxon>
        <taxon>Pseudomonadota</taxon>
        <taxon>Gammaproteobacteria</taxon>
        <taxon>Oceanospirillales</taxon>
        <taxon>Oceanospirillaceae</taxon>
        <taxon>Litoribrevibacter</taxon>
    </lineage>
</organism>
<protein>
    <recommendedName>
        <fullName evidence="4">DUF2934 domain-containing protein</fullName>
    </recommendedName>
</protein>
<evidence type="ECO:0008006" key="4">
    <source>
        <dbReference type="Google" id="ProtNLM"/>
    </source>
</evidence>
<feature type="compositionally biased region" description="Basic and acidic residues" evidence="1">
    <location>
        <begin position="61"/>
        <end position="73"/>
    </location>
</feature>
<gene>
    <name evidence="2" type="ORF">ACFOEK_07390</name>
</gene>
<evidence type="ECO:0000313" key="2">
    <source>
        <dbReference type="EMBL" id="MFC3150846.1"/>
    </source>
</evidence>
<dbReference type="RefSeq" id="WP_386718399.1">
    <property type="nucleotide sequence ID" value="NZ_JBHRSZ010000002.1"/>
</dbReference>
<dbReference type="EMBL" id="JBHRSZ010000002">
    <property type="protein sequence ID" value="MFC3150846.1"/>
    <property type="molecule type" value="Genomic_DNA"/>
</dbReference>
<feature type="region of interest" description="Disordered" evidence="1">
    <location>
        <begin position="61"/>
        <end position="80"/>
    </location>
</feature>
<evidence type="ECO:0000256" key="1">
    <source>
        <dbReference type="SAM" id="MobiDB-lite"/>
    </source>
</evidence>
<comment type="caution">
    <text evidence="2">The sequence shown here is derived from an EMBL/GenBank/DDBJ whole genome shotgun (WGS) entry which is preliminary data.</text>
</comment>
<accession>A0ABV7HDW5</accession>
<sequence length="80" mass="9232">MAKNNRPEPGTPEFEIWLNNRAKNRAQEIFSKDIPEELSDVGMGIIAGPEKPEDLMPERTISEDIKIDKEQKKNKLKRVK</sequence>
<name>A0ABV7HDW5_9GAMM</name>
<proteinExistence type="predicted"/>
<reference evidence="3" key="1">
    <citation type="journal article" date="2019" name="Int. J. Syst. Evol. Microbiol.">
        <title>The Global Catalogue of Microorganisms (GCM) 10K type strain sequencing project: providing services to taxonomists for standard genome sequencing and annotation.</title>
        <authorList>
            <consortium name="The Broad Institute Genomics Platform"/>
            <consortium name="The Broad Institute Genome Sequencing Center for Infectious Disease"/>
            <person name="Wu L."/>
            <person name="Ma J."/>
        </authorList>
    </citation>
    <scope>NUCLEOTIDE SEQUENCE [LARGE SCALE GENOMIC DNA]</scope>
    <source>
        <strain evidence="3">KCTC 52438</strain>
    </source>
</reference>